<evidence type="ECO:0000259" key="7">
    <source>
        <dbReference type="PROSITE" id="PS51456"/>
    </source>
</evidence>
<comment type="similarity">
    <text evidence="6">Belongs to the TRAFAC class myosin-kinesin ATPase superfamily. Myosin family.</text>
</comment>
<evidence type="ECO:0000256" key="2">
    <source>
        <dbReference type="ARBA" id="ARBA00022840"/>
    </source>
</evidence>
<accession>A0A1A6H4F4</accession>
<feature type="non-terminal residue" evidence="8">
    <location>
        <position position="1"/>
    </location>
</feature>
<protein>
    <recommendedName>
        <fullName evidence="7">Myosin motor domain-containing protein</fullName>
    </recommendedName>
</protein>
<dbReference type="GO" id="GO:0001726">
    <property type="term" value="C:ruffle"/>
    <property type="evidence" value="ECO:0007669"/>
    <property type="project" value="TreeGrafter"/>
</dbReference>
<comment type="caution">
    <text evidence="8">The sequence shown here is derived from an EMBL/GenBank/DDBJ whole genome shotgun (WGS) entry which is preliminary data.</text>
</comment>
<dbReference type="InterPro" id="IPR027417">
    <property type="entry name" value="P-loop_NTPase"/>
</dbReference>
<keyword evidence="2" id="KW-0067">ATP-binding</keyword>
<evidence type="ECO:0000256" key="1">
    <source>
        <dbReference type="ARBA" id="ARBA00022741"/>
    </source>
</evidence>
<dbReference type="SUPFAM" id="SSF52540">
    <property type="entry name" value="P-loop containing nucleoside triphosphate hydrolases"/>
    <property type="match status" value="1"/>
</dbReference>
<comment type="caution">
    <text evidence="6">Lacks conserved residue(s) required for the propagation of feature annotation.</text>
</comment>
<dbReference type="Gene3D" id="3.40.850.10">
    <property type="entry name" value="Kinesin motor domain"/>
    <property type="match status" value="2"/>
</dbReference>
<keyword evidence="3 6" id="KW-0518">Myosin</keyword>
<feature type="domain" description="Myosin motor" evidence="7">
    <location>
        <begin position="1"/>
        <end position="76"/>
    </location>
</feature>
<dbReference type="GO" id="GO:0005524">
    <property type="term" value="F:ATP binding"/>
    <property type="evidence" value="ECO:0007669"/>
    <property type="project" value="UniProtKB-KW"/>
</dbReference>
<dbReference type="STRING" id="56216.A0A1A6H4F4"/>
<keyword evidence="5 6" id="KW-0009">Actin-binding</keyword>
<dbReference type="GO" id="GO:0030048">
    <property type="term" value="P:actin filament-based movement"/>
    <property type="evidence" value="ECO:0007669"/>
    <property type="project" value="TreeGrafter"/>
</dbReference>
<dbReference type="InterPro" id="IPR036961">
    <property type="entry name" value="Kinesin_motor_dom_sf"/>
</dbReference>
<reference evidence="8 9" key="1">
    <citation type="submission" date="2016-06" db="EMBL/GenBank/DDBJ databases">
        <title>The Draft Genome Sequence and Annotation of the Desert Woodrat Neotoma lepida.</title>
        <authorList>
            <person name="Campbell M."/>
            <person name="Oakeson K.F."/>
            <person name="Yandell M."/>
            <person name="Halpert J.R."/>
            <person name="Dearing D."/>
        </authorList>
    </citation>
    <scope>NUCLEOTIDE SEQUENCE [LARGE SCALE GENOMIC DNA]</scope>
    <source>
        <strain evidence="8">417</strain>
        <tissue evidence="8">Liver</tissue>
    </source>
</reference>
<evidence type="ECO:0000313" key="9">
    <source>
        <dbReference type="Proteomes" id="UP000092124"/>
    </source>
</evidence>
<dbReference type="PANTHER" id="PTHR13140:SF745">
    <property type="entry name" value="UNCONVENTIONAL MYOSIN-VI"/>
    <property type="match status" value="1"/>
</dbReference>
<evidence type="ECO:0000256" key="4">
    <source>
        <dbReference type="ARBA" id="ARBA00023175"/>
    </source>
</evidence>
<dbReference type="GO" id="GO:0030139">
    <property type="term" value="C:endocytic vesicle"/>
    <property type="evidence" value="ECO:0007669"/>
    <property type="project" value="TreeGrafter"/>
</dbReference>
<dbReference type="EMBL" id="LZPO01046086">
    <property type="protein sequence ID" value="OBS73468.1"/>
    <property type="molecule type" value="Genomic_DNA"/>
</dbReference>
<dbReference type="Pfam" id="PF00063">
    <property type="entry name" value="Myosin_head"/>
    <property type="match status" value="1"/>
</dbReference>
<dbReference type="Proteomes" id="UP000092124">
    <property type="component" value="Unassembled WGS sequence"/>
</dbReference>
<evidence type="ECO:0000256" key="5">
    <source>
        <dbReference type="ARBA" id="ARBA00023203"/>
    </source>
</evidence>
<dbReference type="GO" id="GO:0042472">
    <property type="term" value="P:inner ear morphogenesis"/>
    <property type="evidence" value="ECO:0007669"/>
    <property type="project" value="TreeGrafter"/>
</dbReference>
<keyword evidence="4" id="KW-0505">Motor protein</keyword>
<feature type="non-terminal residue" evidence="8">
    <location>
        <position position="76"/>
    </location>
</feature>
<dbReference type="InterPro" id="IPR001609">
    <property type="entry name" value="Myosin_head_motor_dom-like"/>
</dbReference>
<dbReference type="AlphaFoldDB" id="A0A1A6H4F4"/>
<dbReference type="GO" id="GO:0016459">
    <property type="term" value="C:myosin complex"/>
    <property type="evidence" value="ECO:0007669"/>
    <property type="project" value="UniProtKB-KW"/>
</dbReference>
<evidence type="ECO:0000256" key="3">
    <source>
        <dbReference type="ARBA" id="ARBA00023123"/>
    </source>
</evidence>
<proteinExistence type="inferred from homology"/>
<evidence type="ECO:0000313" key="8">
    <source>
        <dbReference type="EMBL" id="OBS73468.1"/>
    </source>
</evidence>
<dbReference type="GO" id="GO:0005886">
    <property type="term" value="C:plasma membrane"/>
    <property type="evidence" value="ECO:0007669"/>
    <property type="project" value="TreeGrafter"/>
</dbReference>
<dbReference type="PROSITE" id="PS51456">
    <property type="entry name" value="MYOSIN_MOTOR"/>
    <property type="match status" value="1"/>
</dbReference>
<dbReference type="GO" id="GO:0000146">
    <property type="term" value="F:microfilament motor activity"/>
    <property type="evidence" value="ECO:0007669"/>
    <property type="project" value="TreeGrafter"/>
</dbReference>
<dbReference type="GO" id="GO:0051015">
    <property type="term" value="F:actin filament binding"/>
    <property type="evidence" value="ECO:0007669"/>
    <property type="project" value="TreeGrafter"/>
</dbReference>
<evidence type="ECO:0000256" key="6">
    <source>
        <dbReference type="PROSITE-ProRule" id="PRU00782"/>
    </source>
</evidence>
<dbReference type="OrthoDB" id="6108017at2759"/>
<organism evidence="8 9">
    <name type="scientific">Neotoma lepida</name>
    <name type="common">Desert woodrat</name>
    <dbReference type="NCBI Taxonomy" id="56216"/>
    <lineage>
        <taxon>Eukaryota</taxon>
        <taxon>Metazoa</taxon>
        <taxon>Chordata</taxon>
        <taxon>Craniata</taxon>
        <taxon>Vertebrata</taxon>
        <taxon>Euteleostomi</taxon>
        <taxon>Mammalia</taxon>
        <taxon>Eutheria</taxon>
        <taxon>Euarchontoglires</taxon>
        <taxon>Glires</taxon>
        <taxon>Rodentia</taxon>
        <taxon>Myomorpha</taxon>
        <taxon>Muroidea</taxon>
        <taxon>Cricetidae</taxon>
        <taxon>Neotominae</taxon>
        <taxon>Neotoma</taxon>
    </lineage>
</organism>
<dbReference type="GO" id="GO:0007015">
    <property type="term" value="P:actin filament organization"/>
    <property type="evidence" value="ECO:0007669"/>
    <property type="project" value="TreeGrafter"/>
</dbReference>
<dbReference type="PANTHER" id="PTHR13140">
    <property type="entry name" value="MYOSIN"/>
    <property type="match status" value="1"/>
</dbReference>
<dbReference type="GO" id="GO:0042491">
    <property type="term" value="P:inner ear auditory receptor cell differentiation"/>
    <property type="evidence" value="ECO:0007669"/>
    <property type="project" value="TreeGrafter"/>
</dbReference>
<keyword evidence="1" id="KW-0547">Nucleotide-binding</keyword>
<keyword evidence="9" id="KW-1185">Reference proteome</keyword>
<sequence length="76" mass="8507">TYVANILIAVNPYFDIPKIYSSDTIKSYQGKSLGTMPPHVFAIANPLLEAFGNAKTVRNNNSSRFGKFVEIHFNEK</sequence>
<name>A0A1A6H4F4_NEOLE</name>
<gene>
    <name evidence="8" type="ORF">A6R68_15994</name>
</gene>